<evidence type="ECO:0000313" key="3">
    <source>
        <dbReference type="Proteomes" id="UP000577891"/>
    </source>
</evidence>
<name>A0A7W4IXE0_9PROT</name>
<feature type="transmembrane region" description="Helical" evidence="1">
    <location>
        <begin position="49"/>
        <end position="74"/>
    </location>
</feature>
<evidence type="ECO:0000256" key="1">
    <source>
        <dbReference type="SAM" id="Phobius"/>
    </source>
</evidence>
<reference evidence="2 3" key="1">
    <citation type="submission" date="2020-04" db="EMBL/GenBank/DDBJ databases">
        <title>Description of novel Gluconacetobacter.</title>
        <authorList>
            <person name="Sombolestani A."/>
        </authorList>
    </citation>
    <scope>NUCLEOTIDE SEQUENCE [LARGE SCALE GENOMIC DNA]</scope>
    <source>
        <strain evidence="2 3">LMG 27724</strain>
    </source>
</reference>
<dbReference type="EMBL" id="JABEQE010000001">
    <property type="protein sequence ID" value="MBB2170794.1"/>
    <property type="molecule type" value="Genomic_DNA"/>
</dbReference>
<dbReference type="RefSeq" id="WP_182977427.1">
    <property type="nucleotide sequence ID" value="NZ_BAABGB010000014.1"/>
</dbReference>
<proteinExistence type="predicted"/>
<dbReference type="AlphaFoldDB" id="A0A7W4IXE0"/>
<accession>A0A7W4IXE0</accession>
<organism evidence="2 3">
    <name type="scientific">Gluconacetobacter asukensis</name>
    <dbReference type="NCBI Taxonomy" id="1017181"/>
    <lineage>
        <taxon>Bacteria</taxon>
        <taxon>Pseudomonadati</taxon>
        <taxon>Pseudomonadota</taxon>
        <taxon>Alphaproteobacteria</taxon>
        <taxon>Acetobacterales</taxon>
        <taxon>Acetobacteraceae</taxon>
        <taxon>Gluconacetobacter</taxon>
    </lineage>
</organism>
<protein>
    <submittedName>
        <fullName evidence="2">Uncharacterized protein</fullName>
    </submittedName>
</protein>
<gene>
    <name evidence="2" type="ORF">HLH35_01450</name>
</gene>
<keyword evidence="1" id="KW-0812">Transmembrane</keyword>
<evidence type="ECO:0000313" key="2">
    <source>
        <dbReference type="EMBL" id="MBB2170794.1"/>
    </source>
</evidence>
<keyword evidence="1" id="KW-0472">Membrane</keyword>
<comment type="caution">
    <text evidence="2">The sequence shown here is derived from an EMBL/GenBank/DDBJ whole genome shotgun (WGS) entry which is preliminary data.</text>
</comment>
<keyword evidence="3" id="KW-1185">Reference proteome</keyword>
<dbReference type="Proteomes" id="UP000577891">
    <property type="component" value="Unassembled WGS sequence"/>
</dbReference>
<keyword evidence="1" id="KW-1133">Transmembrane helix</keyword>
<sequence>MTIRLVFPDRLHGARNPRARILLEGKQVMDNKRLAGIPGEDAASKTRQVIGGVIVVAVLVAAIIVSILVSPTIIPPH</sequence>